<evidence type="ECO:0000313" key="5">
    <source>
        <dbReference type="Proteomes" id="UP000078454"/>
    </source>
</evidence>
<dbReference type="RefSeq" id="WP_068664915.1">
    <property type="nucleotide sequence ID" value="NZ_LYPB01000069.1"/>
</dbReference>
<reference evidence="4 5" key="1">
    <citation type="submission" date="2016-05" db="EMBL/GenBank/DDBJ databases">
        <title>Paenibacillus sp. 1ZS3-15 nov., isolated from the rhizosphere soil.</title>
        <authorList>
            <person name="Zhang X.X."/>
            <person name="Zhang J."/>
        </authorList>
    </citation>
    <scope>NUCLEOTIDE SEQUENCE [LARGE SCALE GENOMIC DNA]</scope>
    <source>
        <strain evidence="4 5">1ZS3-15</strain>
    </source>
</reference>
<dbReference type="STRING" id="1850517.A8708_28145"/>
<dbReference type="SUPFAM" id="SSF49265">
    <property type="entry name" value="Fibronectin type III"/>
    <property type="match status" value="2"/>
</dbReference>
<dbReference type="InterPro" id="IPR003961">
    <property type="entry name" value="FN3_dom"/>
</dbReference>
<accession>A0A198AA00</accession>
<dbReference type="SMART" id="SM00060">
    <property type="entry name" value="FN3"/>
    <property type="match status" value="2"/>
</dbReference>
<keyword evidence="1" id="KW-0732">Signal</keyword>
<evidence type="ECO:0000313" key="4">
    <source>
        <dbReference type="EMBL" id="OAS17891.1"/>
    </source>
</evidence>
<evidence type="ECO:0000259" key="2">
    <source>
        <dbReference type="PROSITE" id="PS50008"/>
    </source>
</evidence>
<dbReference type="SUPFAM" id="SSF51445">
    <property type="entry name" value="(Trans)glycosidases"/>
    <property type="match status" value="1"/>
</dbReference>
<evidence type="ECO:0008006" key="6">
    <source>
        <dbReference type="Google" id="ProtNLM"/>
    </source>
</evidence>
<proteinExistence type="predicted"/>
<dbReference type="AlphaFoldDB" id="A0A198AA00"/>
<dbReference type="Gene3D" id="2.60.120.260">
    <property type="entry name" value="Galactose-binding domain-like"/>
    <property type="match status" value="1"/>
</dbReference>
<sequence>MRCNGWLVKRVRMTLMLVAFAITAMFGASSAYASGSTVTIDTSSIVNNDFLGFGGEFDPTQFMSEAVANGFNDDWWEVEKQRVAKLHPSLFRVWYQTDWMEPSNDNNDPDVTNWSNMQTNSAKMQSVYKVLDFLKSEQIDVMLVAGWKMDAAVQSWLAFSGLPSPVNSAPNDLDEWAEWVSASLHQLITVKGYDNIKYVMSYNEPSGGDFETPAGIDPKAYYKDMYQAIHDRLIADGLRSAIQLVGPDESGSSSEWTAYATTYMNDVLDIYDGHAYNMDYSTLPVWLSTRNSYITPTGKPHILTEFAARGTNEDRNTYQYGVNLADLMVSGMRNGVSSMLYWRLADQQLADPLNFIDTSFGAWPWLPESTMPRYSYYSLGLFSTFTGSHAQVLPTTSDDPDLHVTSVRRADGEYTVYVVNSSSSNSKSVSFQFDSNLNKTVSRHLYTSTLVPTPGAITIPSDASWTSVGSLFSDTNLPANSVAVYTTVGEPEQIEITPGEISAVYGSTTTFNDTVIGSTYGTTWTVLGGGSQGAISTSGTFTAPNAMPPMPQTIVKATRVGDPSVYGLAVIQFKVLGLKAVGDYPNVNLSWRPSQGASGYNVKRSTTPGGPYTVIASSVTATTYVDSDISDVTLYYYVVSAVGAYGENGNSSEVTPSNYFIDNFSGTAIDITKWRVIDKGFRSTAVTGIGANQSSGSLTFSGTTSVNYWGGKGVQSMPFFKATASSPLTVKVDRVSANGIGTGYRSGIKLWRTYTENIHWSQNSDTGVWAYNLNDGSDVTVYTNSDHGDHEMKLVHDGSNVHFFVDDVEYASVPVTWSNDFSIMLTGEARQNGDSVTAVFDNLLAYSSTQFLPAPSAFTAVAGDSQVNLSWGSVSGATSYTVKRRTVAGGAYTPIASNLTSTTYSDTGLSNGTAYDYVVTAVNSTLASLHSKSVKATPADGSIIVDNLQAEKTGTWNSSASLPNYYASDYVFNATGSGADSIRWKPMIPEAGNYKVYYYLPNGNGDRATNAPFTVYYNGGSQTFLINEQVSPGGSWILLGTFKFAAGNTGYVELTDSANSNYVIADAIKFKKE</sequence>
<name>A0A198AA00_9BACL</name>
<dbReference type="InterPro" id="IPR033803">
    <property type="entry name" value="CBD-like_Golvesin-Xly"/>
</dbReference>
<dbReference type="Proteomes" id="UP000078454">
    <property type="component" value="Unassembled WGS sequence"/>
</dbReference>
<dbReference type="InterPro" id="IPR001711">
    <property type="entry name" value="PLipase_C_Pinositol-sp_Y"/>
</dbReference>
<evidence type="ECO:0000259" key="3">
    <source>
        <dbReference type="PROSITE" id="PS50853"/>
    </source>
</evidence>
<dbReference type="EMBL" id="LYPB01000069">
    <property type="protein sequence ID" value="OAS17891.1"/>
    <property type="molecule type" value="Genomic_DNA"/>
</dbReference>
<dbReference type="OrthoDB" id="2988582at2"/>
<evidence type="ECO:0000256" key="1">
    <source>
        <dbReference type="SAM" id="SignalP"/>
    </source>
</evidence>
<dbReference type="GO" id="GO:0004435">
    <property type="term" value="F:phosphatidylinositol-4,5-bisphosphate phospholipase C activity"/>
    <property type="evidence" value="ECO:0007669"/>
    <property type="project" value="InterPro"/>
</dbReference>
<feature type="chain" id="PRO_5008277927" description="Fibronectin type-III domain-containing protein" evidence="1">
    <location>
        <begin position="34"/>
        <end position="1073"/>
    </location>
</feature>
<dbReference type="CDD" id="cd00063">
    <property type="entry name" value="FN3"/>
    <property type="match status" value="1"/>
</dbReference>
<dbReference type="InterPro" id="IPR036116">
    <property type="entry name" value="FN3_sf"/>
</dbReference>
<dbReference type="Pfam" id="PF25275">
    <property type="entry name" value="Golvesin_C"/>
    <property type="match status" value="1"/>
</dbReference>
<dbReference type="Gene3D" id="2.60.40.10">
    <property type="entry name" value="Immunoglobulins"/>
    <property type="match status" value="2"/>
</dbReference>
<dbReference type="Gene3D" id="3.20.20.80">
    <property type="entry name" value="Glycosidases"/>
    <property type="match status" value="1"/>
</dbReference>
<organism evidence="4 5">
    <name type="scientific">Paenibacillus oryzisoli</name>
    <dbReference type="NCBI Taxonomy" id="1850517"/>
    <lineage>
        <taxon>Bacteria</taxon>
        <taxon>Bacillati</taxon>
        <taxon>Bacillota</taxon>
        <taxon>Bacilli</taxon>
        <taxon>Bacillales</taxon>
        <taxon>Paenibacillaceae</taxon>
        <taxon>Paenibacillus</taxon>
    </lineage>
</organism>
<keyword evidence="5" id="KW-1185">Reference proteome</keyword>
<dbReference type="PROSITE" id="PS50853">
    <property type="entry name" value="FN3"/>
    <property type="match status" value="1"/>
</dbReference>
<feature type="domain" description="Fibronectin type-III" evidence="3">
    <location>
        <begin position="852"/>
        <end position="941"/>
    </location>
</feature>
<dbReference type="GO" id="GO:0035556">
    <property type="term" value="P:intracellular signal transduction"/>
    <property type="evidence" value="ECO:0007669"/>
    <property type="project" value="InterPro"/>
</dbReference>
<feature type="signal peptide" evidence="1">
    <location>
        <begin position="1"/>
        <end position="33"/>
    </location>
</feature>
<comment type="caution">
    <text evidence="4">The sequence shown here is derived from an EMBL/GenBank/DDBJ whole genome shotgun (WGS) entry which is preliminary data.</text>
</comment>
<dbReference type="PROSITE" id="PS50008">
    <property type="entry name" value="PIPLC_Y_DOMAIN"/>
    <property type="match status" value="1"/>
</dbReference>
<dbReference type="InterPro" id="IPR017853">
    <property type="entry name" value="GH"/>
</dbReference>
<dbReference type="InterPro" id="IPR013783">
    <property type="entry name" value="Ig-like_fold"/>
</dbReference>
<dbReference type="GO" id="GO:0006629">
    <property type="term" value="P:lipid metabolic process"/>
    <property type="evidence" value="ECO:0007669"/>
    <property type="project" value="InterPro"/>
</dbReference>
<feature type="domain" description="PI-PLC Y-box" evidence="2">
    <location>
        <begin position="1001"/>
        <end position="1052"/>
    </location>
</feature>
<gene>
    <name evidence="4" type="ORF">A8708_28145</name>
</gene>
<protein>
    <recommendedName>
        <fullName evidence="6">Fibronectin type-III domain-containing protein</fullName>
    </recommendedName>
</protein>